<feature type="region of interest" description="Disordered" evidence="5">
    <location>
        <begin position="99"/>
        <end position="162"/>
    </location>
</feature>
<dbReference type="GO" id="GO:0055085">
    <property type="term" value="P:transmembrane transport"/>
    <property type="evidence" value="ECO:0007669"/>
    <property type="project" value="InterPro"/>
</dbReference>
<keyword evidence="3 6" id="KW-1133">Transmembrane helix</keyword>
<evidence type="ECO:0000259" key="7">
    <source>
        <dbReference type="Pfam" id="PF03544"/>
    </source>
</evidence>
<dbReference type="AlphaFoldDB" id="A0A974NSF7"/>
<dbReference type="InterPro" id="IPR037682">
    <property type="entry name" value="TonB_C"/>
</dbReference>
<evidence type="ECO:0000256" key="5">
    <source>
        <dbReference type="SAM" id="MobiDB-lite"/>
    </source>
</evidence>
<evidence type="ECO:0000256" key="6">
    <source>
        <dbReference type="SAM" id="Phobius"/>
    </source>
</evidence>
<dbReference type="NCBIfam" id="TIGR01352">
    <property type="entry name" value="tonB_Cterm"/>
    <property type="match status" value="1"/>
</dbReference>
<feature type="transmembrane region" description="Helical" evidence="6">
    <location>
        <begin position="12"/>
        <end position="35"/>
    </location>
</feature>
<keyword evidence="4 6" id="KW-0472">Membrane</keyword>
<feature type="compositionally biased region" description="Gly residues" evidence="5">
    <location>
        <begin position="125"/>
        <end position="141"/>
    </location>
</feature>
<sequence length="246" mass="25603">MSYAQSGKSDRIKGAVIAVVVQAGLGYALISGLAMNFTQAARDSLVAFDILPPPPPPPPERLVPHKVVAKKAEGAASPPNLRSKATEVVAPPPIILPPVPPPIPVAEKPGIGTQTTSGNADIRGPGTGSGGQGDGSGSGRYGDGEGDGGLEIPPRQTKGGISRADWPFDVANAGIGGKVSVRYVVTVDGRATDCEITGSSGSRELDVLTCRLILQRFRFKPSRDARGRPVQSAIEQDHYWINERGD</sequence>
<protein>
    <submittedName>
        <fullName evidence="8">TonB family protein</fullName>
    </submittedName>
</protein>
<evidence type="ECO:0000256" key="1">
    <source>
        <dbReference type="ARBA" id="ARBA00004167"/>
    </source>
</evidence>
<organism evidence="8 9">
    <name type="scientific">Sphingomonas aliaeris</name>
    <dbReference type="NCBI Taxonomy" id="2759526"/>
    <lineage>
        <taxon>Bacteria</taxon>
        <taxon>Pseudomonadati</taxon>
        <taxon>Pseudomonadota</taxon>
        <taxon>Alphaproteobacteria</taxon>
        <taxon>Sphingomonadales</taxon>
        <taxon>Sphingomonadaceae</taxon>
        <taxon>Sphingomonas</taxon>
    </lineage>
</organism>
<keyword evidence="9" id="KW-1185">Reference proteome</keyword>
<keyword evidence="2 6" id="KW-0812">Transmembrane</keyword>
<evidence type="ECO:0000256" key="2">
    <source>
        <dbReference type="ARBA" id="ARBA00022692"/>
    </source>
</evidence>
<evidence type="ECO:0000313" key="8">
    <source>
        <dbReference type="EMBL" id="QQV76079.1"/>
    </source>
</evidence>
<dbReference type="KEGG" id="sari:H5J25_10995"/>
<dbReference type="SUPFAM" id="SSF74653">
    <property type="entry name" value="TolA/TonB C-terminal domain"/>
    <property type="match status" value="1"/>
</dbReference>
<evidence type="ECO:0000256" key="3">
    <source>
        <dbReference type="ARBA" id="ARBA00022989"/>
    </source>
</evidence>
<dbReference type="Pfam" id="PF03544">
    <property type="entry name" value="TonB_C"/>
    <property type="match status" value="1"/>
</dbReference>
<feature type="domain" description="TonB C-terminal" evidence="7">
    <location>
        <begin position="167"/>
        <end position="235"/>
    </location>
</feature>
<name>A0A974NSF7_9SPHN</name>
<dbReference type="Proteomes" id="UP000595894">
    <property type="component" value="Chromosome"/>
</dbReference>
<reference evidence="9" key="1">
    <citation type="submission" date="2020-09" db="EMBL/GenBank/DDBJ databases">
        <title>Sphingomonas sp., a new species isolated from pork steak.</title>
        <authorList>
            <person name="Heidler von Heilborn D."/>
        </authorList>
    </citation>
    <scope>NUCLEOTIDE SEQUENCE [LARGE SCALE GENOMIC DNA]</scope>
</reference>
<dbReference type="RefSeq" id="WP_202090923.1">
    <property type="nucleotide sequence ID" value="NZ_CP061035.1"/>
</dbReference>
<evidence type="ECO:0000313" key="9">
    <source>
        <dbReference type="Proteomes" id="UP000595894"/>
    </source>
</evidence>
<evidence type="ECO:0000256" key="4">
    <source>
        <dbReference type="ARBA" id="ARBA00023136"/>
    </source>
</evidence>
<comment type="subcellular location">
    <subcellularLocation>
        <location evidence="1">Membrane</location>
        <topology evidence="1">Single-pass membrane protein</topology>
    </subcellularLocation>
</comment>
<proteinExistence type="predicted"/>
<dbReference type="InterPro" id="IPR006260">
    <property type="entry name" value="TonB/TolA_C"/>
</dbReference>
<dbReference type="GO" id="GO:0016020">
    <property type="term" value="C:membrane"/>
    <property type="evidence" value="ECO:0007669"/>
    <property type="project" value="UniProtKB-SubCell"/>
</dbReference>
<gene>
    <name evidence="8" type="ORF">H5J25_10995</name>
</gene>
<dbReference type="EMBL" id="CP061035">
    <property type="protein sequence ID" value="QQV76079.1"/>
    <property type="molecule type" value="Genomic_DNA"/>
</dbReference>
<dbReference type="Gene3D" id="3.30.1150.10">
    <property type="match status" value="1"/>
</dbReference>
<accession>A0A974NSF7</accession>